<dbReference type="AlphaFoldDB" id="A0A1M7C6V0"/>
<feature type="domain" description="Histone deacetylase" evidence="2">
    <location>
        <begin position="21"/>
        <end position="305"/>
    </location>
</feature>
<evidence type="ECO:0000256" key="1">
    <source>
        <dbReference type="ARBA" id="ARBA00005947"/>
    </source>
</evidence>
<dbReference type="Gene3D" id="3.40.800.20">
    <property type="entry name" value="Histone deacetylase domain"/>
    <property type="match status" value="1"/>
</dbReference>
<keyword evidence="4" id="KW-1185">Reference proteome</keyword>
<organism evidence="3 4">
    <name type="scientific">Roseovarius litoreus</name>
    <dbReference type="NCBI Taxonomy" id="1155722"/>
    <lineage>
        <taxon>Bacteria</taxon>
        <taxon>Pseudomonadati</taxon>
        <taxon>Pseudomonadota</taxon>
        <taxon>Alphaproteobacteria</taxon>
        <taxon>Rhodobacterales</taxon>
        <taxon>Roseobacteraceae</taxon>
        <taxon>Roseovarius</taxon>
    </lineage>
</organism>
<dbReference type="InterPro" id="IPR037138">
    <property type="entry name" value="His_deacetylse_dom_sf"/>
</dbReference>
<dbReference type="Pfam" id="PF00850">
    <property type="entry name" value="Hist_deacetyl"/>
    <property type="match status" value="1"/>
</dbReference>
<dbReference type="PANTHER" id="PTHR10625">
    <property type="entry name" value="HISTONE DEACETYLASE HDAC1-RELATED"/>
    <property type="match status" value="1"/>
</dbReference>
<dbReference type="EMBL" id="FRCB01000002">
    <property type="protein sequence ID" value="SHL62955.1"/>
    <property type="molecule type" value="Genomic_DNA"/>
</dbReference>
<dbReference type="InterPro" id="IPR000286">
    <property type="entry name" value="HDACs"/>
</dbReference>
<dbReference type="GO" id="GO:0040029">
    <property type="term" value="P:epigenetic regulation of gene expression"/>
    <property type="evidence" value="ECO:0007669"/>
    <property type="project" value="TreeGrafter"/>
</dbReference>
<protein>
    <submittedName>
        <fullName evidence="3">Acetoin utilization protein AcuC</fullName>
    </submittedName>
</protein>
<dbReference type="RefSeq" id="WP_149778446.1">
    <property type="nucleotide sequence ID" value="NZ_FRCB01000002.1"/>
</dbReference>
<proteinExistence type="inferred from homology"/>
<evidence type="ECO:0000313" key="4">
    <source>
        <dbReference type="Proteomes" id="UP000322545"/>
    </source>
</evidence>
<accession>A0A1M7C6V0</accession>
<dbReference type="InterPro" id="IPR023696">
    <property type="entry name" value="Ureohydrolase_dom_sf"/>
</dbReference>
<comment type="similarity">
    <text evidence="1">Belongs to the histone deacetylase family.</text>
</comment>
<name>A0A1M7C6V0_9RHOB</name>
<gene>
    <name evidence="3" type="ORF">SAMN05443432_10254</name>
</gene>
<sequence>MNAPLFIGSEIYRGSSYGARHPLSIPRVPTVIDLSRAMGWLPPAQYRTSPRARPAALTAFHTTAYVAALQEAERTGRVSPAIRARHGLDTLSNPIFPEMFRRPATAAGGSLLATELLANGGAVYNPGGGTHHGMADRASGFCYLNDPVLALKALFAQGLTRIAYVDIDAHHSDGVEAAMSGTPGLLMISTHEENRWPFTGALHDTAQGTGFNLPLPRGSHDDDAAFALHELILPALCAHRPEAIVLQCGADAVLEDPLSRLAWSNNAHFDALRHIAPLSPRLLLLGGGGYNPWSVGRLWTGLWATLNGHAIPDHLPDPARDVLSALSWSRKGSTPRPAHWTTTIRDTPRPGPVHDAVRTGVRTLRARMAAHV</sequence>
<reference evidence="3 4" key="1">
    <citation type="submission" date="2016-11" db="EMBL/GenBank/DDBJ databases">
        <authorList>
            <person name="Varghese N."/>
            <person name="Submissions S."/>
        </authorList>
    </citation>
    <scope>NUCLEOTIDE SEQUENCE [LARGE SCALE GENOMIC DNA]</scope>
    <source>
        <strain evidence="3 4">DSM 28249</strain>
    </source>
</reference>
<dbReference type="GO" id="GO:0004407">
    <property type="term" value="F:histone deacetylase activity"/>
    <property type="evidence" value="ECO:0007669"/>
    <property type="project" value="TreeGrafter"/>
</dbReference>
<evidence type="ECO:0000313" key="3">
    <source>
        <dbReference type="EMBL" id="SHL62955.1"/>
    </source>
</evidence>
<dbReference type="InterPro" id="IPR023801">
    <property type="entry name" value="His_deacetylse_dom"/>
</dbReference>
<dbReference type="Proteomes" id="UP000322545">
    <property type="component" value="Unassembled WGS sequence"/>
</dbReference>
<dbReference type="PRINTS" id="PR01270">
    <property type="entry name" value="HDASUPER"/>
</dbReference>
<evidence type="ECO:0000259" key="2">
    <source>
        <dbReference type="Pfam" id="PF00850"/>
    </source>
</evidence>
<dbReference type="SUPFAM" id="SSF52768">
    <property type="entry name" value="Arginase/deacetylase"/>
    <property type="match status" value="1"/>
</dbReference>
<dbReference type="PANTHER" id="PTHR10625:SF10">
    <property type="entry name" value="HISTONE DEACETYLASE HDAC1"/>
    <property type="match status" value="1"/>
</dbReference>